<dbReference type="InterPro" id="IPR011009">
    <property type="entry name" value="Kinase-like_dom_sf"/>
</dbReference>
<dbReference type="Gene3D" id="3.90.1200.10">
    <property type="match status" value="1"/>
</dbReference>
<dbReference type="PROSITE" id="PS50011">
    <property type="entry name" value="PROTEIN_KINASE_DOM"/>
    <property type="match status" value="1"/>
</dbReference>
<dbReference type="InterPro" id="IPR002575">
    <property type="entry name" value="Aminoglycoside_PTrfase"/>
</dbReference>
<evidence type="ECO:0000313" key="3">
    <source>
        <dbReference type="Proteomes" id="UP000183376"/>
    </source>
</evidence>
<feature type="domain" description="Protein kinase" evidence="1">
    <location>
        <begin position="31"/>
        <end position="306"/>
    </location>
</feature>
<dbReference type="SUPFAM" id="SSF56112">
    <property type="entry name" value="Protein kinase-like (PK-like)"/>
    <property type="match status" value="1"/>
</dbReference>
<keyword evidence="2" id="KW-0808">Transferase</keyword>
<reference evidence="2 3" key="1">
    <citation type="submission" date="2016-10" db="EMBL/GenBank/DDBJ databases">
        <authorList>
            <person name="de Groot N.N."/>
        </authorList>
    </citation>
    <scope>NUCLEOTIDE SEQUENCE [LARGE SCALE GENOMIC DNA]</scope>
    <source>
        <strain evidence="2 3">DSM 44149</strain>
    </source>
</reference>
<evidence type="ECO:0000313" key="2">
    <source>
        <dbReference type="EMBL" id="SDM98974.1"/>
    </source>
</evidence>
<evidence type="ECO:0000259" key="1">
    <source>
        <dbReference type="PROSITE" id="PS50011"/>
    </source>
</evidence>
<dbReference type="EMBL" id="LT629701">
    <property type="protein sequence ID" value="SDM98974.1"/>
    <property type="molecule type" value="Genomic_DNA"/>
</dbReference>
<accession>A0A1G9XQC1</accession>
<dbReference type="GO" id="GO:0004672">
    <property type="term" value="F:protein kinase activity"/>
    <property type="evidence" value="ECO:0007669"/>
    <property type="project" value="InterPro"/>
</dbReference>
<dbReference type="eggNOG" id="COG3173">
    <property type="taxonomic scope" value="Bacteria"/>
</dbReference>
<dbReference type="Proteomes" id="UP000183376">
    <property type="component" value="Chromosome I"/>
</dbReference>
<dbReference type="GO" id="GO:0005524">
    <property type="term" value="F:ATP binding"/>
    <property type="evidence" value="ECO:0007669"/>
    <property type="project" value="InterPro"/>
</dbReference>
<dbReference type="STRING" id="211114.SAMN04489726_4348"/>
<dbReference type="OrthoDB" id="2570531at2"/>
<organism evidence="2 3">
    <name type="scientific">Allokutzneria albata</name>
    <name type="common">Kibdelosporangium albatum</name>
    <dbReference type="NCBI Taxonomy" id="211114"/>
    <lineage>
        <taxon>Bacteria</taxon>
        <taxon>Bacillati</taxon>
        <taxon>Actinomycetota</taxon>
        <taxon>Actinomycetes</taxon>
        <taxon>Pseudonocardiales</taxon>
        <taxon>Pseudonocardiaceae</taxon>
        <taxon>Allokutzneria</taxon>
    </lineage>
</organism>
<proteinExistence type="predicted"/>
<dbReference type="InterPro" id="IPR000719">
    <property type="entry name" value="Prot_kinase_dom"/>
</dbReference>
<sequence length="306" mass="32631">MTVGKRGRIGWADLPARVRAAVEEIVGGPVVEAVSQPGGFSPGTADRVRTASGARAFVKAVSAAQNDFTPHLHRQEARVTAALPPEVPAPRLLGSFDDGDWVALVLEDIEGHLPATPWKPDELERVLDALAAVPTTAQIPDLPKVEEALADEFAGWRRISADPPDDLDPWAARRLETLCELADRGLAATTGDALVHMDIRADNILLGADGAVTVVDWPWSSRGAEWLDRLMLLVNVRLHGGPDTTALLARHTANADPDDVVAVLVGFAGLFLDVARQPPPVGLPTVRAFQRAQGDAVLSWVSELLG</sequence>
<dbReference type="RefSeq" id="WP_030428977.1">
    <property type="nucleotide sequence ID" value="NZ_JOEF01000005.1"/>
</dbReference>
<dbReference type="Pfam" id="PF01636">
    <property type="entry name" value="APH"/>
    <property type="match status" value="1"/>
</dbReference>
<gene>
    <name evidence="2" type="ORF">SAMN04489726_4348</name>
</gene>
<keyword evidence="3" id="KW-1185">Reference proteome</keyword>
<protein>
    <submittedName>
        <fullName evidence="2">Phosphotransferase enzyme family protein</fullName>
    </submittedName>
</protein>
<name>A0A1G9XQC1_ALLAB</name>
<dbReference type="AlphaFoldDB" id="A0A1G9XQC1"/>